<organism evidence="2">
    <name type="scientific">Blautia glucerasea</name>
    <dbReference type="NCBI Taxonomy" id="536633"/>
    <lineage>
        <taxon>Bacteria</taxon>
        <taxon>Bacillati</taxon>
        <taxon>Bacillota</taxon>
        <taxon>Clostridia</taxon>
        <taxon>Lachnospirales</taxon>
        <taxon>Lachnospiraceae</taxon>
        <taxon>Blautia</taxon>
    </lineage>
</organism>
<proteinExistence type="predicted"/>
<evidence type="ECO:0000256" key="1">
    <source>
        <dbReference type="SAM" id="Phobius"/>
    </source>
</evidence>
<evidence type="ECO:0008006" key="3">
    <source>
        <dbReference type="Google" id="ProtNLM"/>
    </source>
</evidence>
<gene>
    <name evidence="2" type="ORF">BGLFYP119_01394</name>
</gene>
<feature type="transmembrane region" description="Helical" evidence="1">
    <location>
        <begin position="83"/>
        <end position="103"/>
    </location>
</feature>
<keyword evidence="1" id="KW-0472">Membrane</keyword>
<dbReference type="AlphaFoldDB" id="A0A6N2T1W5"/>
<keyword evidence="1" id="KW-1133">Transmembrane helix</keyword>
<name>A0A6N2T1W5_9FIRM</name>
<protein>
    <recommendedName>
        <fullName evidence="3">TadE-like protein</fullName>
    </recommendedName>
</protein>
<keyword evidence="1" id="KW-0812">Transmembrane</keyword>
<reference evidence="2" key="1">
    <citation type="submission" date="2019-11" db="EMBL/GenBank/DDBJ databases">
        <authorList>
            <person name="Feng L."/>
        </authorList>
    </citation>
    <scope>NUCLEOTIDE SEQUENCE</scope>
    <source>
        <strain evidence="2">BgluceraseaLFYP119</strain>
    </source>
</reference>
<accession>A0A6N2T1W5</accession>
<dbReference type="EMBL" id="CACRST010000011">
    <property type="protein sequence ID" value="VYS99359.1"/>
    <property type="molecule type" value="Genomic_DNA"/>
</dbReference>
<evidence type="ECO:0000313" key="2">
    <source>
        <dbReference type="EMBL" id="VYS99359.1"/>
    </source>
</evidence>
<sequence length="282" mass="31548">MPFQKMKICLDKFISNYLHFGKNKSGIKRDNWIDSKGNERKRCSLFDSAALKSSIKRHCHQSSGKVSLCASFNKKASLAVETALVLPLFFLGMVTLISFMDIYKVQTEHLQVLCEKAKEAGTYACIPGGKGPKEITLPDIYSYTPVGSLIPLPKIQIYNRVKVHTWTGKSNEGDFQDGEPAEEMVYVTETGTVYHRNPGCRYLRVSLEQLSGSGIATARNSNGEKYYPCESCSRNQKPAGIVYVTRRGNRYHNQETCSRLKRTIRLVKISKVHGMGACSLCG</sequence>